<name>A0A7W3WHM4_9ACTN</name>
<comment type="caution">
    <text evidence="3">The sequence shown here is derived from an EMBL/GenBank/DDBJ whole genome shotgun (WGS) entry which is preliminary data.</text>
</comment>
<organism evidence="3 4">
    <name type="scientific">Streptomyces alkaliterrae</name>
    <dbReference type="NCBI Taxonomy" id="2213162"/>
    <lineage>
        <taxon>Bacteria</taxon>
        <taxon>Bacillati</taxon>
        <taxon>Actinomycetota</taxon>
        <taxon>Actinomycetes</taxon>
        <taxon>Kitasatosporales</taxon>
        <taxon>Streptomycetaceae</taxon>
        <taxon>Streptomyces</taxon>
    </lineage>
</organism>
<evidence type="ECO:0000313" key="3">
    <source>
        <dbReference type="EMBL" id="MBB1252543.1"/>
    </source>
</evidence>
<sequence length="218" mass="23720">MLPLPRTAAAVLGALALALPFSPPAAADPATLPLAAAVDALPVAEEDRTGYDRRLFRHWIDADRDGCNTRAEVLKAEAIVPPEQSAGCRLTGGLWHSYYDDVFVDDASSLDIDHMVPLAEAWDSGASQWSPARREAFANDLDYDPSLVAVTARSNRSKGDKDPAEWMPPAGHEHCRYVEEWTAVKHRWVLTVDQAEREALLAVAGRCPDSTVEIVPAP</sequence>
<dbReference type="Proteomes" id="UP000525686">
    <property type="component" value="Unassembled WGS sequence"/>
</dbReference>
<keyword evidence="3" id="KW-0540">Nuclease</keyword>
<gene>
    <name evidence="3" type="ORF">H3146_04025</name>
</gene>
<dbReference type="AlphaFoldDB" id="A0A7W3WHM4"/>
<evidence type="ECO:0000259" key="2">
    <source>
        <dbReference type="Pfam" id="PF07510"/>
    </source>
</evidence>
<keyword evidence="3" id="KW-0378">Hydrolase</keyword>
<feature type="signal peptide" evidence="1">
    <location>
        <begin position="1"/>
        <end position="27"/>
    </location>
</feature>
<dbReference type="GO" id="GO:0004519">
    <property type="term" value="F:endonuclease activity"/>
    <property type="evidence" value="ECO:0007669"/>
    <property type="project" value="UniProtKB-KW"/>
</dbReference>
<dbReference type="InterPro" id="IPR011089">
    <property type="entry name" value="GmrSD_C"/>
</dbReference>
<evidence type="ECO:0000256" key="1">
    <source>
        <dbReference type="SAM" id="SignalP"/>
    </source>
</evidence>
<dbReference type="PANTHER" id="PTHR24094">
    <property type="entry name" value="SECRETED PROTEIN"/>
    <property type="match status" value="1"/>
</dbReference>
<proteinExistence type="predicted"/>
<keyword evidence="3" id="KW-0255">Endonuclease</keyword>
<protein>
    <submittedName>
        <fullName evidence="3">HNH endonuclease</fullName>
    </submittedName>
</protein>
<keyword evidence="1" id="KW-0732">Signal</keyword>
<dbReference type="EMBL" id="JABJWZ010000019">
    <property type="protein sequence ID" value="MBB1252543.1"/>
    <property type="molecule type" value="Genomic_DNA"/>
</dbReference>
<dbReference type="RefSeq" id="WP_181353484.1">
    <property type="nucleotide sequence ID" value="NZ_JABJWZ010000019.1"/>
</dbReference>
<evidence type="ECO:0000313" key="4">
    <source>
        <dbReference type="Proteomes" id="UP000525686"/>
    </source>
</evidence>
<accession>A0A7W3WHM4</accession>
<dbReference type="PANTHER" id="PTHR24094:SF15">
    <property type="entry name" value="AMP-DEPENDENT SYNTHETASE_LIGASE DOMAIN-CONTAINING PROTEIN-RELATED"/>
    <property type="match status" value="1"/>
</dbReference>
<dbReference type="Pfam" id="PF07510">
    <property type="entry name" value="GmrSD_C"/>
    <property type="match status" value="1"/>
</dbReference>
<feature type="domain" description="GmrSD restriction endonucleases C-terminal" evidence="2">
    <location>
        <begin position="97"/>
        <end position="202"/>
    </location>
</feature>
<feature type="chain" id="PRO_5031037871" evidence="1">
    <location>
        <begin position="28"/>
        <end position="218"/>
    </location>
</feature>
<reference evidence="4" key="1">
    <citation type="submission" date="2020-05" db="EMBL/GenBank/DDBJ databases">
        <title>Classification of alakaliphilic streptomycetes isolated from an alkaline soil next to Lonar Crater, India and a proposal for the recognition of Streptomyces alkaliterrae sp. nov.</title>
        <authorList>
            <person name="Golinska P."/>
        </authorList>
    </citation>
    <scope>NUCLEOTIDE SEQUENCE [LARGE SCALE GENOMIC DNA]</scope>
    <source>
        <strain evidence="4">OF3</strain>
    </source>
</reference>